<accession>A0A5A7TD77</accession>
<dbReference type="Pfam" id="PF17135">
    <property type="entry name" value="Ribosomal_L18"/>
    <property type="match status" value="1"/>
</dbReference>
<sequence>MKGKESRISVVVGNVADEIRICEVPALKALRLTQTARSRIEKAGWECLTFDQLAFRAHLGQNTVLLRGPKNSQEALKHFGPAPAVSHSHSEPYVRSKGRNFERARGKRNSRGYGV</sequence>
<evidence type="ECO:0000256" key="4">
    <source>
        <dbReference type="SAM" id="MobiDB-lite"/>
    </source>
</evidence>
<dbReference type="STRING" id="1194695.A0A5A7TD77"/>
<dbReference type="PANTHER" id="PTHR10934">
    <property type="entry name" value="60S RIBOSOMAL PROTEIN L18"/>
    <property type="match status" value="1"/>
</dbReference>
<dbReference type="PANTHER" id="PTHR10934:SF25">
    <property type="entry name" value="LARGE RIBOSOMAL SUBUNIT PROTEIN EL18X-RELATED"/>
    <property type="match status" value="1"/>
</dbReference>
<dbReference type="EMBL" id="SSTE01016659">
    <property type="protein sequence ID" value="KAA0041394.1"/>
    <property type="molecule type" value="Genomic_DNA"/>
</dbReference>
<evidence type="ECO:0000313" key="6">
    <source>
        <dbReference type="EMBL" id="KAA0041394.1"/>
    </source>
</evidence>
<evidence type="ECO:0000256" key="2">
    <source>
        <dbReference type="ARBA" id="ARBA00022980"/>
    </source>
</evidence>
<evidence type="ECO:0000259" key="5">
    <source>
        <dbReference type="Pfam" id="PF17135"/>
    </source>
</evidence>
<dbReference type="GO" id="GO:0003729">
    <property type="term" value="F:mRNA binding"/>
    <property type="evidence" value="ECO:0007669"/>
    <property type="project" value="UniProtKB-ARBA"/>
</dbReference>
<dbReference type="Gene3D" id="3.100.10.10">
    <property type="match status" value="1"/>
</dbReference>
<feature type="domain" description="Large ribosomal subunit protein uL15/eL18" evidence="5">
    <location>
        <begin position="2"/>
        <end position="113"/>
    </location>
</feature>
<dbReference type="InterPro" id="IPR036227">
    <property type="entry name" value="Ribosomal_uL15/eL18_sf"/>
</dbReference>
<comment type="similarity">
    <text evidence="1">Belongs to the eukaryotic ribosomal protein eL18 family.</text>
</comment>
<dbReference type="GO" id="GO:0003735">
    <property type="term" value="F:structural constituent of ribosome"/>
    <property type="evidence" value="ECO:0007669"/>
    <property type="project" value="InterPro"/>
</dbReference>
<protein>
    <submittedName>
        <fullName evidence="6">60S ribosomal protein L18-2</fullName>
    </submittedName>
</protein>
<reference evidence="6 7" key="1">
    <citation type="submission" date="2019-08" db="EMBL/GenBank/DDBJ databases">
        <title>Draft genome sequences of two oriental melons (Cucumis melo L. var makuwa).</title>
        <authorList>
            <person name="Kwon S.-Y."/>
        </authorList>
    </citation>
    <scope>NUCLEOTIDE SEQUENCE [LARGE SCALE GENOMIC DNA]</scope>
    <source>
        <strain evidence="7">cv. SW 3</strain>
        <tissue evidence="6">Leaf</tissue>
    </source>
</reference>
<comment type="caution">
    <text evidence="6">The sequence shown here is derived from an EMBL/GenBank/DDBJ whole genome shotgun (WGS) entry which is preliminary data.</text>
</comment>
<feature type="compositionally biased region" description="Basic residues" evidence="4">
    <location>
        <begin position="105"/>
        <end position="115"/>
    </location>
</feature>
<evidence type="ECO:0000256" key="1">
    <source>
        <dbReference type="ARBA" id="ARBA00006815"/>
    </source>
</evidence>
<dbReference type="InterPro" id="IPR021131">
    <property type="entry name" value="Ribosomal_uL15/eL18"/>
</dbReference>
<organism evidence="6 7">
    <name type="scientific">Cucumis melo var. makuwa</name>
    <name type="common">Oriental melon</name>
    <dbReference type="NCBI Taxonomy" id="1194695"/>
    <lineage>
        <taxon>Eukaryota</taxon>
        <taxon>Viridiplantae</taxon>
        <taxon>Streptophyta</taxon>
        <taxon>Embryophyta</taxon>
        <taxon>Tracheophyta</taxon>
        <taxon>Spermatophyta</taxon>
        <taxon>Magnoliopsida</taxon>
        <taxon>eudicotyledons</taxon>
        <taxon>Gunneridae</taxon>
        <taxon>Pentapetalae</taxon>
        <taxon>rosids</taxon>
        <taxon>fabids</taxon>
        <taxon>Cucurbitales</taxon>
        <taxon>Cucurbitaceae</taxon>
        <taxon>Benincaseae</taxon>
        <taxon>Cucumis</taxon>
    </lineage>
</organism>
<feature type="compositionally biased region" description="Basic and acidic residues" evidence="4">
    <location>
        <begin position="88"/>
        <end position="104"/>
    </location>
</feature>
<feature type="region of interest" description="Disordered" evidence="4">
    <location>
        <begin position="76"/>
        <end position="115"/>
    </location>
</feature>
<dbReference type="SUPFAM" id="SSF52080">
    <property type="entry name" value="Ribosomal proteins L15p and L18e"/>
    <property type="match status" value="1"/>
</dbReference>
<evidence type="ECO:0000313" key="7">
    <source>
        <dbReference type="Proteomes" id="UP000321393"/>
    </source>
</evidence>
<dbReference type="GO" id="GO:0006412">
    <property type="term" value="P:translation"/>
    <property type="evidence" value="ECO:0007669"/>
    <property type="project" value="InterPro"/>
</dbReference>
<dbReference type="OrthoDB" id="6353017at2759"/>
<keyword evidence="2 6" id="KW-0689">Ribosomal protein</keyword>
<name>A0A5A7TD77_CUCMM</name>
<proteinExistence type="inferred from homology"/>
<dbReference type="Proteomes" id="UP000321393">
    <property type="component" value="Unassembled WGS sequence"/>
</dbReference>
<evidence type="ECO:0000256" key="3">
    <source>
        <dbReference type="ARBA" id="ARBA00023274"/>
    </source>
</evidence>
<keyword evidence="3" id="KW-0687">Ribonucleoprotein</keyword>
<dbReference type="InterPro" id="IPR000039">
    <property type="entry name" value="Ribosomal_eL18"/>
</dbReference>
<dbReference type="GO" id="GO:0022625">
    <property type="term" value="C:cytosolic large ribosomal subunit"/>
    <property type="evidence" value="ECO:0007669"/>
    <property type="project" value="TreeGrafter"/>
</dbReference>
<gene>
    <name evidence="6" type="ORF">E6C27_scaffold206G00400</name>
</gene>
<dbReference type="AlphaFoldDB" id="A0A5A7TD77"/>